<dbReference type="PRINTS" id="PR00364">
    <property type="entry name" value="DISEASERSIST"/>
</dbReference>
<evidence type="ECO:0000313" key="10">
    <source>
        <dbReference type="EMBL" id="PVH34276.1"/>
    </source>
</evidence>
<evidence type="ECO:0000259" key="7">
    <source>
        <dbReference type="Pfam" id="PF18052"/>
    </source>
</evidence>
<dbReference type="InterPro" id="IPR058922">
    <property type="entry name" value="WHD_DRP"/>
</dbReference>
<dbReference type="Gene3D" id="1.20.5.4130">
    <property type="match status" value="1"/>
</dbReference>
<dbReference type="AlphaFoldDB" id="A0A2T8I9B2"/>
<keyword evidence="2" id="KW-0433">Leucine-rich repeat</keyword>
<dbReference type="CDD" id="cd14798">
    <property type="entry name" value="RX-CC_like"/>
    <property type="match status" value="1"/>
</dbReference>
<evidence type="ECO:0000259" key="8">
    <source>
        <dbReference type="Pfam" id="PF23559"/>
    </source>
</evidence>
<feature type="domain" description="Disease resistance protein winged helix" evidence="8">
    <location>
        <begin position="285"/>
        <end position="355"/>
    </location>
</feature>
<evidence type="ECO:0000256" key="5">
    <source>
        <dbReference type="ARBA" id="ARBA00022821"/>
    </source>
</evidence>
<dbReference type="SUPFAM" id="SSF52058">
    <property type="entry name" value="L domain-like"/>
    <property type="match status" value="1"/>
</dbReference>
<dbReference type="PANTHER" id="PTHR19338">
    <property type="entry name" value="TRANSLOCASE OF INNER MITOCHONDRIAL MEMBRANE 13 HOMOLOG"/>
    <property type="match status" value="1"/>
</dbReference>
<dbReference type="Gramene" id="PVH34276">
    <property type="protein sequence ID" value="PVH34276"/>
    <property type="gene ID" value="PAHAL_8G184900"/>
</dbReference>
<name>A0A2T8I9B2_9POAL</name>
<keyword evidence="4" id="KW-0547">Nucleotide-binding</keyword>
<dbReference type="GO" id="GO:0051707">
    <property type="term" value="P:response to other organism"/>
    <property type="evidence" value="ECO:0007669"/>
    <property type="project" value="UniProtKB-ARBA"/>
</dbReference>
<dbReference type="InterPro" id="IPR027417">
    <property type="entry name" value="P-loop_NTPase"/>
</dbReference>
<evidence type="ECO:0000256" key="2">
    <source>
        <dbReference type="ARBA" id="ARBA00022614"/>
    </source>
</evidence>
<dbReference type="GO" id="GO:0043531">
    <property type="term" value="F:ADP binding"/>
    <property type="evidence" value="ECO:0007669"/>
    <property type="project" value="InterPro"/>
</dbReference>
<organism evidence="10">
    <name type="scientific">Panicum hallii</name>
    <dbReference type="NCBI Taxonomy" id="206008"/>
    <lineage>
        <taxon>Eukaryota</taxon>
        <taxon>Viridiplantae</taxon>
        <taxon>Streptophyta</taxon>
        <taxon>Embryophyta</taxon>
        <taxon>Tracheophyta</taxon>
        <taxon>Spermatophyta</taxon>
        <taxon>Magnoliopsida</taxon>
        <taxon>Liliopsida</taxon>
        <taxon>Poales</taxon>
        <taxon>Poaceae</taxon>
        <taxon>PACMAD clade</taxon>
        <taxon>Panicoideae</taxon>
        <taxon>Panicodae</taxon>
        <taxon>Paniceae</taxon>
        <taxon>Panicinae</taxon>
        <taxon>Panicum</taxon>
        <taxon>Panicum sect. Panicum</taxon>
    </lineage>
</organism>
<feature type="domain" description="Disease resistance N-terminal" evidence="7">
    <location>
        <begin position="16"/>
        <end position="102"/>
    </location>
</feature>
<gene>
    <name evidence="10" type="ORF">PAHAL_8G184900</name>
</gene>
<feature type="domain" description="Disease resistance R13L4/SHOC-2-like LRR" evidence="9">
    <location>
        <begin position="807"/>
        <end position="871"/>
    </location>
</feature>
<dbReference type="Pfam" id="PF23598">
    <property type="entry name" value="LRR_14"/>
    <property type="match status" value="2"/>
</dbReference>
<dbReference type="InterPro" id="IPR032675">
    <property type="entry name" value="LRR_dom_sf"/>
</dbReference>
<dbReference type="PANTHER" id="PTHR19338:SF69">
    <property type="entry name" value="OS07G0294100 PROTEIN"/>
    <property type="match status" value="1"/>
</dbReference>
<evidence type="ECO:0008006" key="11">
    <source>
        <dbReference type="Google" id="ProtNLM"/>
    </source>
</evidence>
<dbReference type="GO" id="GO:0006952">
    <property type="term" value="P:defense response"/>
    <property type="evidence" value="ECO:0007669"/>
    <property type="project" value="UniProtKB-KW"/>
</dbReference>
<dbReference type="InterPro" id="IPR055414">
    <property type="entry name" value="LRR_R13L4/SHOC2-like"/>
</dbReference>
<reference evidence="10" key="1">
    <citation type="submission" date="2018-04" db="EMBL/GenBank/DDBJ databases">
        <title>WGS assembly of Panicum hallii.</title>
        <authorList>
            <person name="Lovell J."/>
            <person name="Jenkins J."/>
            <person name="Lowry D."/>
            <person name="Mamidi S."/>
            <person name="Sreedasyam A."/>
            <person name="Weng X."/>
            <person name="Barry K."/>
            <person name="Bonette J."/>
            <person name="Campitelli B."/>
            <person name="Daum C."/>
            <person name="Gordon S."/>
            <person name="Gould B."/>
            <person name="Lipzen A."/>
            <person name="Macqueen A."/>
            <person name="Palacio-Mejia J."/>
            <person name="Plott C."/>
            <person name="Shakirov E."/>
            <person name="Shu S."/>
            <person name="Yoshinaga Y."/>
            <person name="Zane M."/>
            <person name="Rokhsar D."/>
            <person name="Grimwood J."/>
            <person name="Schmutz J."/>
            <person name="Juenger T."/>
        </authorList>
    </citation>
    <scope>NUCLEOTIDE SEQUENCE [LARGE SCALE GENOMIC DNA]</scope>
    <source>
        <strain evidence="10">FIL2</strain>
    </source>
</reference>
<keyword evidence="5" id="KW-0611">Plant defense</keyword>
<keyword evidence="6" id="KW-0175">Coiled coil</keyword>
<dbReference type="Gene3D" id="3.80.10.10">
    <property type="entry name" value="Ribonuclease Inhibitor"/>
    <property type="match status" value="1"/>
</dbReference>
<dbReference type="Proteomes" id="UP000243499">
    <property type="component" value="Chromosome 8"/>
</dbReference>
<dbReference type="Gene3D" id="3.40.50.300">
    <property type="entry name" value="P-loop containing nucleotide triphosphate hydrolases"/>
    <property type="match status" value="1"/>
</dbReference>
<evidence type="ECO:0000256" key="3">
    <source>
        <dbReference type="ARBA" id="ARBA00022737"/>
    </source>
</evidence>
<feature type="domain" description="Disease resistance R13L4/SHOC-2-like LRR" evidence="9">
    <location>
        <begin position="403"/>
        <end position="778"/>
    </location>
</feature>
<evidence type="ECO:0000259" key="9">
    <source>
        <dbReference type="Pfam" id="PF23598"/>
    </source>
</evidence>
<dbReference type="SUPFAM" id="SSF52540">
    <property type="entry name" value="P-loop containing nucleoside triphosphate hydrolases"/>
    <property type="match status" value="1"/>
</dbReference>
<dbReference type="Pfam" id="PF23559">
    <property type="entry name" value="WHD_DRP"/>
    <property type="match status" value="1"/>
</dbReference>
<dbReference type="Pfam" id="PF18052">
    <property type="entry name" value="Rx_N"/>
    <property type="match status" value="1"/>
</dbReference>
<evidence type="ECO:0000256" key="6">
    <source>
        <dbReference type="ARBA" id="ARBA00023054"/>
    </source>
</evidence>
<evidence type="ECO:0000256" key="1">
    <source>
        <dbReference type="ARBA" id="ARBA00008894"/>
    </source>
</evidence>
<accession>A0A2T8I9B2</accession>
<evidence type="ECO:0000256" key="4">
    <source>
        <dbReference type="ARBA" id="ARBA00022741"/>
    </source>
</evidence>
<dbReference type="InterPro" id="IPR038005">
    <property type="entry name" value="RX-like_CC"/>
</dbReference>
<protein>
    <recommendedName>
        <fullName evidence="11">Rx N-terminal domain-containing protein</fullName>
    </recommendedName>
</protein>
<dbReference type="InterPro" id="IPR041118">
    <property type="entry name" value="Rx_N"/>
</dbReference>
<proteinExistence type="inferred from homology"/>
<comment type="similarity">
    <text evidence="1">Belongs to the disease resistance NB-LRR family.</text>
</comment>
<keyword evidence="3" id="KW-0677">Repeat</keyword>
<dbReference type="EMBL" id="CM008053">
    <property type="protein sequence ID" value="PVH34276.1"/>
    <property type="molecule type" value="Genomic_DNA"/>
</dbReference>
<sequence>MEFATKPMMEFAWRSMGTLLPKLVRLLKEEYHLQKSVKDGIKFLISELESMQAALEKVSDVPADQLDKQVMLWARDVREMSYDIEDSVDTFLVRVDGKKPARPLSIKGIIDKGLNSLAKIKSRHKIAADIKEIMGHVREAKERRYRYNVDGVVAKPPATSIDPRLSALFKKVTELVGIGKTRDELIRMLSEGDDGSKKKLRVVSVVGIGGLGKTTLAKTVYDKLKVEFECSAFVSVSHSPDMKKIFKDILLELDKDKYDNIHNTAKDEKQLIDILREFLGNKSAFPEDYVIDKNELIWKWIAEGFIQREQGVGLFELGERYFNDLINRSLIQPLGTGDYGTVNGCCLHDMMLGLIRSLSHEENFVTILHKGQDDTIVQSSTRRLSHHKRTVNHNSESQMYLTHVRSFSAFLCDIEKMVPLSNFQVLRVLALEECRFMEGYRLTHLGELLHLRYLGLAYTPISEIPKEIEALQFLQTLELAGTGIKELPSSIGFLTQMVCLHGDRSTTRIPGDGIIGKMTSLEELWVRPAANNDNNKSAKQFVKELGNLKELRVLDTVIDGLDESMEEALLESLRYLRKLRYLEISGRRWGKSLRLEAPGFILPRSLQHLWLSGLRFSNLPTWINSSLLPNLCVLCVVVDSMDYRDMRIIGKLPKLHYLHLYTESTFVVYGGDGYFQKLKYCKLGTGVTAMFREDKSGVPVMPSLEVLDFSISIRRLMDFCFYHGQGIKFLPVLVGLHFIPSLLEVKVTISCQDALPREVDDTEKVLRNTAFKHPKWPYLEVEKFGKDKMITSVEDQSWAMMDFRDVIDYHVHVRELNDIGSALDFTSLGNFPILEKVNASINCEDATADEVERVEAAMRDAVEAHPNHPVLQVERHGAEKMKVSNQKGQKPVDHKFVMLPQKMRMILPPPTTPPTSVIIANEEKEEMVENSMA</sequence>